<reference evidence="2" key="1">
    <citation type="submission" date="2021-02" db="EMBL/GenBank/DDBJ databases">
        <authorList>
            <person name="Nowell W R."/>
        </authorList>
    </citation>
    <scope>NUCLEOTIDE SEQUENCE</scope>
</reference>
<evidence type="ECO:0000259" key="1">
    <source>
        <dbReference type="Pfam" id="PF01031"/>
    </source>
</evidence>
<feature type="non-terminal residue" evidence="2">
    <location>
        <position position="155"/>
    </location>
</feature>
<dbReference type="PANTHER" id="PTHR11566">
    <property type="entry name" value="DYNAMIN"/>
    <property type="match status" value="1"/>
</dbReference>
<dbReference type="EMBL" id="CAJOBC010111064">
    <property type="protein sequence ID" value="CAF4527764.1"/>
    <property type="molecule type" value="Genomic_DNA"/>
</dbReference>
<feature type="domain" description="Dynamin stalk" evidence="1">
    <location>
        <begin position="20"/>
        <end position="143"/>
    </location>
</feature>
<proteinExistence type="predicted"/>
<dbReference type="Proteomes" id="UP000681722">
    <property type="component" value="Unassembled WGS sequence"/>
</dbReference>
<sequence length="155" mass="17694">MTPKYDKGIGDKLQGYGLGSMPLKLGCVAVLNRTQEEIEQNISFDEMRKRENDFFSNTRAFENVPDCYKGSDQLVKKLATLQQNRIRSTLPSVIEQLRIQIRTKQDELDALPASLSTEAECLSKFSALMKEYRESILARVNGIYDHDLSMIIENK</sequence>
<dbReference type="GO" id="GO:0003924">
    <property type="term" value="F:GTPase activity"/>
    <property type="evidence" value="ECO:0007669"/>
    <property type="project" value="TreeGrafter"/>
</dbReference>
<protein>
    <recommendedName>
        <fullName evidence="1">Dynamin stalk domain-containing protein</fullName>
    </recommendedName>
</protein>
<dbReference type="AlphaFoldDB" id="A0A816CYE4"/>
<dbReference type="Gene3D" id="3.40.50.300">
    <property type="entry name" value="P-loop containing nucleotide triphosphate hydrolases"/>
    <property type="match status" value="1"/>
</dbReference>
<gene>
    <name evidence="2" type="ORF">GPM918_LOCUS44284</name>
    <name evidence="3" type="ORF">SRO942_LOCUS46065</name>
</gene>
<dbReference type="OrthoDB" id="10061999at2759"/>
<evidence type="ECO:0000313" key="2">
    <source>
        <dbReference type="EMBL" id="CAF1629886.1"/>
    </source>
</evidence>
<comment type="caution">
    <text evidence="2">The sequence shown here is derived from an EMBL/GenBank/DDBJ whole genome shotgun (WGS) entry which is preliminary data.</text>
</comment>
<dbReference type="Proteomes" id="UP000663829">
    <property type="component" value="Unassembled WGS sequence"/>
</dbReference>
<evidence type="ECO:0000313" key="3">
    <source>
        <dbReference type="EMBL" id="CAF4527764.1"/>
    </source>
</evidence>
<dbReference type="EMBL" id="CAJNOQ010043291">
    <property type="protein sequence ID" value="CAF1629886.1"/>
    <property type="molecule type" value="Genomic_DNA"/>
</dbReference>
<dbReference type="GO" id="GO:0008017">
    <property type="term" value="F:microtubule binding"/>
    <property type="evidence" value="ECO:0007669"/>
    <property type="project" value="TreeGrafter"/>
</dbReference>
<dbReference type="GO" id="GO:0005737">
    <property type="term" value="C:cytoplasm"/>
    <property type="evidence" value="ECO:0007669"/>
    <property type="project" value="TreeGrafter"/>
</dbReference>
<dbReference type="GO" id="GO:0005874">
    <property type="term" value="C:microtubule"/>
    <property type="evidence" value="ECO:0007669"/>
    <property type="project" value="TreeGrafter"/>
</dbReference>
<dbReference type="GO" id="GO:0016020">
    <property type="term" value="C:membrane"/>
    <property type="evidence" value="ECO:0007669"/>
    <property type="project" value="TreeGrafter"/>
</dbReference>
<keyword evidence="4" id="KW-1185">Reference proteome</keyword>
<organism evidence="2 4">
    <name type="scientific">Didymodactylos carnosus</name>
    <dbReference type="NCBI Taxonomy" id="1234261"/>
    <lineage>
        <taxon>Eukaryota</taxon>
        <taxon>Metazoa</taxon>
        <taxon>Spiralia</taxon>
        <taxon>Gnathifera</taxon>
        <taxon>Rotifera</taxon>
        <taxon>Eurotatoria</taxon>
        <taxon>Bdelloidea</taxon>
        <taxon>Philodinida</taxon>
        <taxon>Philodinidae</taxon>
        <taxon>Didymodactylos</taxon>
    </lineage>
</organism>
<dbReference type="Pfam" id="PF01031">
    <property type="entry name" value="Dynamin_M"/>
    <property type="match status" value="1"/>
</dbReference>
<dbReference type="PANTHER" id="PTHR11566:SF21">
    <property type="entry name" value="DYNAMIN RELATED PROTEIN 1, ISOFORM A"/>
    <property type="match status" value="1"/>
</dbReference>
<dbReference type="InterPro" id="IPR022812">
    <property type="entry name" value="Dynamin"/>
</dbReference>
<dbReference type="InterPro" id="IPR027417">
    <property type="entry name" value="P-loop_NTPase"/>
</dbReference>
<evidence type="ECO:0000313" key="4">
    <source>
        <dbReference type="Proteomes" id="UP000663829"/>
    </source>
</evidence>
<name>A0A816CYE4_9BILA</name>
<accession>A0A816CYE4</accession>
<dbReference type="InterPro" id="IPR000375">
    <property type="entry name" value="Dynamin_stalk"/>
</dbReference>